<sequence>MRGAPSLIQRRSLLISGIAALIGMNMMYGRIISTVYLSRVQEAPIQDDANATIGKSKIPGPRLTNIPHYENAVSPACKPHFQVVNRPMQPLQWSNFSKFKRFYFYHARKAGGTSLKYYMEKVAKHHGIKFASAEFEGSEVPGSSNEPTFYVTHLREPHRLQDQLVISSEDGIVNS</sequence>
<keyword evidence="1" id="KW-1133">Transmembrane helix</keyword>
<evidence type="ECO:0000313" key="3">
    <source>
        <dbReference type="Proteomes" id="UP001530400"/>
    </source>
</evidence>
<accession>A0ABD3P5M2</accession>
<name>A0ABD3P5M2_9STRA</name>
<organism evidence="2 3">
    <name type="scientific">Cyclotella atomus</name>
    <dbReference type="NCBI Taxonomy" id="382360"/>
    <lineage>
        <taxon>Eukaryota</taxon>
        <taxon>Sar</taxon>
        <taxon>Stramenopiles</taxon>
        <taxon>Ochrophyta</taxon>
        <taxon>Bacillariophyta</taxon>
        <taxon>Coscinodiscophyceae</taxon>
        <taxon>Thalassiosirophycidae</taxon>
        <taxon>Stephanodiscales</taxon>
        <taxon>Stephanodiscaceae</taxon>
        <taxon>Cyclotella</taxon>
    </lineage>
</organism>
<dbReference type="EMBL" id="JALLPJ020000762">
    <property type="protein sequence ID" value="KAL3783500.1"/>
    <property type="molecule type" value="Genomic_DNA"/>
</dbReference>
<keyword evidence="1" id="KW-0812">Transmembrane</keyword>
<feature type="transmembrane region" description="Helical" evidence="1">
    <location>
        <begin position="12"/>
        <end position="31"/>
    </location>
</feature>
<comment type="caution">
    <text evidence="2">The sequence shown here is derived from an EMBL/GenBank/DDBJ whole genome shotgun (WGS) entry which is preliminary data.</text>
</comment>
<reference evidence="2 3" key="1">
    <citation type="submission" date="2024-10" db="EMBL/GenBank/DDBJ databases">
        <title>Updated reference genomes for cyclostephanoid diatoms.</title>
        <authorList>
            <person name="Roberts W.R."/>
            <person name="Alverson A.J."/>
        </authorList>
    </citation>
    <scope>NUCLEOTIDE SEQUENCE [LARGE SCALE GENOMIC DNA]</scope>
    <source>
        <strain evidence="2 3">AJA010-31</strain>
    </source>
</reference>
<protein>
    <submittedName>
        <fullName evidence="2">Uncharacterized protein</fullName>
    </submittedName>
</protein>
<keyword evidence="1" id="KW-0472">Membrane</keyword>
<gene>
    <name evidence="2" type="ORF">ACHAWO_009718</name>
</gene>
<proteinExistence type="predicted"/>
<dbReference type="AlphaFoldDB" id="A0ABD3P5M2"/>
<keyword evidence="3" id="KW-1185">Reference proteome</keyword>
<dbReference type="Proteomes" id="UP001530400">
    <property type="component" value="Unassembled WGS sequence"/>
</dbReference>
<evidence type="ECO:0000256" key="1">
    <source>
        <dbReference type="SAM" id="Phobius"/>
    </source>
</evidence>
<evidence type="ECO:0000313" key="2">
    <source>
        <dbReference type="EMBL" id="KAL3783500.1"/>
    </source>
</evidence>